<dbReference type="EMBL" id="FTPD01000045">
    <property type="protein sequence ID" value="SIT58442.1"/>
    <property type="molecule type" value="Genomic_DNA"/>
</dbReference>
<organism evidence="1 2">
    <name type="scientific">Mesorhizobium prunaredense</name>
    <dbReference type="NCBI Taxonomy" id="1631249"/>
    <lineage>
        <taxon>Bacteria</taxon>
        <taxon>Pseudomonadati</taxon>
        <taxon>Pseudomonadota</taxon>
        <taxon>Alphaproteobacteria</taxon>
        <taxon>Hyphomicrobiales</taxon>
        <taxon>Phyllobacteriaceae</taxon>
        <taxon>Mesorhizobium</taxon>
    </lineage>
</organism>
<sequence>MLPIKGRSSVPVESMVKLWLSCNASRTPSRKAVHCQTCSSIVSRGASLSSACGRPCAADPSSRMIHNEMRHSMALQLLLHMPRNEAECRRSAKLGAGLQDDGLKLCTKVIAEPHRQCDPCRERIHKENRAQAGAAEKFHNHYAILAKPARAAEHRIRLNCVSSLLTYCALTQVPYPLRCRWPAAGGSGLLLIRYISSEFVVDSLYQLA</sequence>
<dbReference type="AlphaFoldDB" id="A0A1R3VEZ0"/>
<evidence type="ECO:0000313" key="1">
    <source>
        <dbReference type="EMBL" id="SIT58442.1"/>
    </source>
</evidence>
<reference evidence="2" key="1">
    <citation type="submission" date="2017-01" db="EMBL/GenBank/DDBJ databases">
        <authorList>
            <person name="Brunel B."/>
        </authorList>
    </citation>
    <scope>NUCLEOTIDE SEQUENCE [LARGE SCALE GENOMIC DNA]</scope>
</reference>
<protein>
    <submittedName>
        <fullName evidence="1">Uncharacterized protein</fullName>
    </submittedName>
</protein>
<dbReference type="Proteomes" id="UP000188388">
    <property type="component" value="Unassembled WGS sequence"/>
</dbReference>
<gene>
    <name evidence="1" type="ORF">BQ8794_50544</name>
</gene>
<accession>A0A1R3VEZ0</accession>
<keyword evidence="2" id="KW-1185">Reference proteome</keyword>
<evidence type="ECO:0000313" key="2">
    <source>
        <dbReference type="Proteomes" id="UP000188388"/>
    </source>
</evidence>
<name>A0A1R3VEZ0_9HYPH</name>
<proteinExistence type="predicted"/>
<dbReference type="STRING" id="1631249.BQ8794_50544"/>